<feature type="signal peptide" evidence="2">
    <location>
        <begin position="1"/>
        <end position="20"/>
    </location>
</feature>
<feature type="region of interest" description="Disordered" evidence="1">
    <location>
        <begin position="429"/>
        <end position="469"/>
    </location>
</feature>
<evidence type="ECO:0000313" key="4">
    <source>
        <dbReference type="EMBL" id="KAE9972304.1"/>
    </source>
</evidence>
<evidence type="ECO:0000313" key="5">
    <source>
        <dbReference type="Proteomes" id="UP000433883"/>
    </source>
</evidence>
<protein>
    <recommendedName>
        <fullName evidence="3">Protein kinase domain-containing protein</fullName>
    </recommendedName>
</protein>
<evidence type="ECO:0000256" key="1">
    <source>
        <dbReference type="SAM" id="MobiDB-lite"/>
    </source>
</evidence>
<evidence type="ECO:0000259" key="3">
    <source>
        <dbReference type="PROSITE" id="PS50011"/>
    </source>
</evidence>
<dbReference type="InterPro" id="IPR035810">
    <property type="entry name" value="PEBP_euk"/>
</dbReference>
<dbReference type="AlphaFoldDB" id="A0A8H3UPB0"/>
<keyword evidence="2" id="KW-0732">Signal</keyword>
<dbReference type="Gene3D" id="3.90.280.10">
    <property type="entry name" value="PEBP-like"/>
    <property type="match status" value="1"/>
</dbReference>
<dbReference type="GO" id="GO:0005524">
    <property type="term" value="F:ATP binding"/>
    <property type="evidence" value="ECO:0007669"/>
    <property type="project" value="InterPro"/>
</dbReference>
<dbReference type="EMBL" id="WNWQ01000267">
    <property type="protein sequence ID" value="KAE9972304.1"/>
    <property type="molecule type" value="Genomic_DNA"/>
</dbReference>
<dbReference type="InterPro" id="IPR000719">
    <property type="entry name" value="Prot_kinase_dom"/>
</dbReference>
<comment type="caution">
    <text evidence="4">The sequence shown here is derived from an EMBL/GenBank/DDBJ whole genome shotgun (WGS) entry which is preliminary data.</text>
</comment>
<dbReference type="Pfam" id="PF01161">
    <property type="entry name" value="PBP"/>
    <property type="match status" value="1"/>
</dbReference>
<dbReference type="Pfam" id="PF00069">
    <property type="entry name" value="Pkinase"/>
    <property type="match status" value="1"/>
</dbReference>
<dbReference type="SUPFAM" id="SSF49777">
    <property type="entry name" value="PEBP-like"/>
    <property type="match status" value="1"/>
</dbReference>
<feature type="chain" id="PRO_5034888986" description="Protein kinase domain-containing protein" evidence="2">
    <location>
        <begin position="21"/>
        <end position="677"/>
    </location>
</feature>
<dbReference type="InterPro" id="IPR008914">
    <property type="entry name" value="PEBP"/>
</dbReference>
<dbReference type="PROSITE" id="PS50011">
    <property type="entry name" value="PROTEIN_KINASE_DOM"/>
    <property type="match status" value="1"/>
</dbReference>
<dbReference type="Proteomes" id="UP000433883">
    <property type="component" value="Unassembled WGS sequence"/>
</dbReference>
<dbReference type="CDD" id="cd00866">
    <property type="entry name" value="PEBP_euk"/>
    <property type="match status" value="1"/>
</dbReference>
<reference evidence="4 5" key="1">
    <citation type="submission" date="2019-11" db="EMBL/GenBank/DDBJ databases">
        <title>Venturia inaequalis Genome Resource.</title>
        <authorList>
            <person name="Lichtner F.J."/>
        </authorList>
    </citation>
    <scope>NUCLEOTIDE SEQUENCE [LARGE SCALE GENOMIC DNA]</scope>
    <source>
        <strain evidence="4">Bline_iso_100314</strain>
    </source>
</reference>
<dbReference type="Gene3D" id="1.10.510.10">
    <property type="entry name" value="Transferase(Phosphotransferase) domain 1"/>
    <property type="match status" value="1"/>
</dbReference>
<dbReference type="InterPro" id="IPR036610">
    <property type="entry name" value="PEBP-like_sf"/>
</dbReference>
<feature type="compositionally biased region" description="Basic and acidic residues" evidence="1">
    <location>
        <begin position="429"/>
        <end position="451"/>
    </location>
</feature>
<dbReference type="PANTHER" id="PTHR35605:SF1">
    <property type="entry name" value="ECP2 EFFECTOR PROTEIN DOMAIN-CONTAINING PROTEIN-RELATED"/>
    <property type="match status" value="1"/>
</dbReference>
<dbReference type="Gene3D" id="3.30.200.20">
    <property type="entry name" value="Phosphorylase Kinase, domain 1"/>
    <property type="match status" value="1"/>
</dbReference>
<dbReference type="PANTHER" id="PTHR35605">
    <property type="entry name" value="ECP2 EFFECTOR PROTEIN DOMAIN-CONTAINING PROTEIN-RELATED"/>
    <property type="match status" value="1"/>
</dbReference>
<feature type="region of interest" description="Disordered" evidence="1">
    <location>
        <begin position="585"/>
        <end position="605"/>
    </location>
</feature>
<gene>
    <name evidence="4" type="ORF">BLS_004085</name>
</gene>
<name>A0A8H3UPB0_VENIN</name>
<sequence>MFTSTILLTAFQALMAITSAQTPSGFNPSIADQLQISYGATPISPAGKMVARPNTAQPPTIKVPANTTTPTGKAVLVMVDLDVPRQNTRVTNLHWLAPNVDVSNAQAVVPATTTAKYLQPSPPKGDTAHRYVFLIPDDDYVEHKGGFASEGDDAKKAMANWMLSSFTDIFEDMAPVSKAPKQPTLKDWYNCPTHFFSIQIDKDQLVANPLEANKHFKTAMNDLEPRTKLPKHVTNLNIPRFSPEDLKVITESDELNPFHPSRVTTKQGETYFLKGIDATQPDATKRELKTLVEIEKKGLHKQINVPRVHGLVTSCHAPSEFIGFLLTDIPRPTPLIKLIDEDISQRKREKWAKEVERFTDVLHDNDIVWGDAKADNFVLDENEKLWIIDFGGNYTEGWVDAEKAETMEGDEQGIEKIVNALVDPIEGTEEIRSSQEAIDQERERGEKRRVDDDEEGEEDGGKPHGRRVRFKSSAKRNEELYSILTILFGLLLVFQTLASEVAPPIPGYGFEDFSWDLEVFPGRHMILNGTIQEAIAQAVQINPKFKFNNTVTASSDANTPRHTDWDFAYFHEILDAMMMLGNGKGEDGHGEDLPKGKPKLGPGPGNCGRVSCEGSSAIYWCNDSLDDKELSSYSDIANAAVRVTEYCPPFGGFSKVETKGQQFTNDQWNVIILQAET</sequence>
<dbReference type="GO" id="GO:0004672">
    <property type="term" value="F:protein kinase activity"/>
    <property type="evidence" value="ECO:0007669"/>
    <property type="project" value="InterPro"/>
</dbReference>
<proteinExistence type="predicted"/>
<dbReference type="InterPro" id="IPR011009">
    <property type="entry name" value="Kinase-like_dom_sf"/>
</dbReference>
<feature type="domain" description="Protein kinase" evidence="3">
    <location>
        <begin position="243"/>
        <end position="574"/>
    </location>
</feature>
<evidence type="ECO:0000256" key="2">
    <source>
        <dbReference type="SAM" id="SignalP"/>
    </source>
</evidence>
<dbReference type="SUPFAM" id="SSF56112">
    <property type="entry name" value="Protein kinase-like (PK-like)"/>
    <property type="match status" value="1"/>
</dbReference>
<feature type="compositionally biased region" description="Basic and acidic residues" evidence="1">
    <location>
        <begin position="585"/>
        <end position="595"/>
    </location>
</feature>
<organism evidence="4 5">
    <name type="scientific">Venturia inaequalis</name>
    <name type="common">Apple scab fungus</name>
    <dbReference type="NCBI Taxonomy" id="5025"/>
    <lineage>
        <taxon>Eukaryota</taxon>
        <taxon>Fungi</taxon>
        <taxon>Dikarya</taxon>
        <taxon>Ascomycota</taxon>
        <taxon>Pezizomycotina</taxon>
        <taxon>Dothideomycetes</taxon>
        <taxon>Pleosporomycetidae</taxon>
        <taxon>Venturiales</taxon>
        <taxon>Venturiaceae</taxon>
        <taxon>Venturia</taxon>
    </lineage>
</organism>
<accession>A0A8H3UPB0</accession>